<protein>
    <recommendedName>
        <fullName evidence="3">Reverse transcriptase RNase H-like domain-containing protein</fullName>
    </recommendedName>
</protein>
<dbReference type="AlphaFoldDB" id="A0A9P6XQT7"/>
<dbReference type="EMBL" id="JAANIT010007014">
    <property type="protein sequence ID" value="KAG1530144.1"/>
    <property type="molecule type" value="Genomic_DNA"/>
</dbReference>
<gene>
    <name evidence="1" type="ORF">G6F51_013931</name>
</gene>
<organism evidence="1 2">
    <name type="scientific">Rhizopus oryzae</name>
    <name type="common">Mucormycosis agent</name>
    <name type="synonym">Rhizopus arrhizus var. delemar</name>
    <dbReference type="NCBI Taxonomy" id="64495"/>
    <lineage>
        <taxon>Eukaryota</taxon>
        <taxon>Fungi</taxon>
        <taxon>Fungi incertae sedis</taxon>
        <taxon>Mucoromycota</taxon>
        <taxon>Mucoromycotina</taxon>
        <taxon>Mucoromycetes</taxon>
        <taxon>Mucorales</taxon>
        <taxon>Mucorineae</taxon>
        <taxon>Rhizopodaceae</taxon>
        <taxon>Rhizopus</taxon>
    </lineage>
</organism>
<proteinExistence type="predicted"/>
<evidence type="ECO:0000313" key="1">
    <source>
        <dbReference type="EMBL" id="KAG1530144.1"/>
    </source>
</evidence>
<sequence>MNGTWTPEELAQHINYRELAVIWKCVKMKQLQGQVLRIYCDNTSAIAYVRHFGGTRSPALMELATTIWNTCLRTNTRLHLTYIPSAINPADPPSRQMATQIE</sequence>
<comment type="caution">
    <text evidence="1">The sequence shown here is derived from an EMBL/GenBank/DDBJ whole genome shotgun (WGS) entry which is preliminary data.</text>
</comment>
<evidence type="ECO:0000313" key="2">
    <source>
        <dbReference type="Proteomes" id="UP000717996"/>
    </source>
</evidence>
<accession>A0A9P6XQT7</accession>
<reference evidence="1" key="1">
    <citation type="journal article" date="2020" name="Microb. Genom.">
        <title>Genetic diversity of clinical and environmental Mucorales isolates obtained from an investigation of mucormycosis cases among solid organ transplant recipients.</title>
        <authorList>
            <person name="Nguyen M.H."/>
            <person name="Kaul D."/>
            <person name="Muto C."/>
            <person name="Cheng S.J."/>
            <person name="Richter R.A."/>
            <person name="Bruno V.M."/>
            <person name="Liu G."/>
            <person name="Beyhan S."/>
            <person name="Sundermann A.J."/>
            <person name="Mounaud S."/>
            <person name="Pasculle A.W."/>
            <person name="Nierman W.C."/>
            <person name="Driscoll E."/>
            <person name="Cumbie R."/>
            <person name="Clancy C.J."/>
            <person name="Dupont C.L."/>
        </authorList>
    </citation>
    <scope>NUCLEOTIDE SEQUENCE</scope>
    <source>
        <strain evidence="1">GL16</strain>
    </source>
</reference>
<evidence type="ECO:0008006" key="3">
    <source>
        <dbReference type="Google" id="ProtNLM"/>
    </source>
</evidence>
<name>A0A9P6XQT7_RHIOR</name>
<dbReference type="Proteomes" id="UP000717996">
    <property type="component" value="Unassembled WGS sequence"/>
</dbReference>
<dbReference type="CDD" id="cd09275">
    <property type="entry name" value="RNase_HI_RT_DIRS1"/>
    <property type="match status" value="1"/>
</dbReference>